<dbReference type="PANTHER" id="PTHR10668">
    <property type="entry name" value="PHYTOENE DEHYDROGENASE"/>
    <property type="match status" value="1"/>
</dbReference>
<reference evidence="5 6" key="1">
    <citation type="journal article" date="2014" name="Int. J. Syst. Evol. Microbiol.">
        <title>Streptomyces hoynatensis sp. nov., isolated from deep marine sediment.</title>
        <authorList>
            <person name="Veyisoglu A."/>
            <person name="Sahin N."/>
        </authorList>
    </citation>
    <scope>NUCLEOTIDE SEQUENCE [LARGE SCALE GENOMIC DNA]</scope>
    <source>
        <strain evidence="5 6">KCTC 29097</strain>
    </source>
</reference>
<proteinExistence type="predicted"/>
<dbReference type="InterPro" id="IPR002937">
    <property type="entry name" value="Amino_oxidase"/>
</dbReference>
<comment type="subunit">
    <text evidence="2">Interacts with COX5B; this interaction may contribute to localize PYROXD2 to the inner face of the inner mitochondrial membrane.</text>
</comment>
<protein>
    <recommendedName>
        <fullName evidence="3">Pyridine nucleotide-disulfide oxidoreductase domain-containing protein 2</fullName>
    </recommendedName>
</protein>
<accession>A0A3A9YWI4</accession>
<dbReference type="GO" id="GO:0016491">
    <property type="term" value="F:oxidoreductase activity"/>
    <property type="evidence" value="ECO:0007669"/>
    <property type="project" value="InterPro"/>
</dbReference>
<feature type="domain" description="Amine oxidase" evidence="4">
    <location>
        <begin position="16"/>
        <end position="350"/>
    </location>
</feature>
<dbReference type="Proteomes" id="UP000272474">
    <property type="component" value="Unassembled WGS sequence"/>
</dbReference>
<evidence type="ECO:0000256" key="2">
    <source>
        <dbReference type="ARBA" id="ARBA00038825"/>
    </source>
</evidence>
<dbReference type="OrthoDB" id="833207at2"/>
<comment type="function">
    <text evidence="1">Probable oxidoreductase that may play a role as regulator of mitochondrial function.</text>
</comment>
<keyword evidence="6" id="KW-1185">Reference proteome</keyword>
<comment type="caution">
    <text evidence="5">The sequence shown here is derived from an EMBL/GenBank/DDBJ whole genome shotgun (WGS) entry which is preliminary data.</text>
</comment>
<evidence type="ECO:0000256" key="1">
    <source>
        <dbReference type="ARBA" id="ARBA00037217"/>
    </source>
</evidence>
<evidence type="ECO:0000313" key="5">
    <source>
        <dbReference type="EMBL" id="RKN40149.1"/>
    </source>
</evidence>
<dbReference type="PANTHER" id="PTHR10668:SF105">
    <property type="entry name" value="DEHYDROGENASE-RELATED"/>
    <property type="match status" value="1"/>
</dbReference>
<dbReference type="SUPFAM" id="SSF51905">
    <property type="entry name" value="FAD/NAD(P)-binding domain"/>
    <property type="match status" value="1"/>
</dbReference>
<dbReference type="Gene3D" id="3.50.50.60">
    <property type="entry name" value="FAD/NAD(P)-binding domain"/>
    <property type="match status" value="2"/>
</dbReference>
<gene>
    <name evidence="5" type="ORF">D7294_19215</name>
</gene>
<dbReference type="EMBL" id="RBAL01000011">
    <property type="protein sequence ID" value="RKN40149.1"/>
    <property type="molecule type" value="Genomic_DNA"/>
</dbReference>
<dbReference type="AlphaFoldDB" id="A0A3A9YWI4"/>
<name>A0A3A9YWI4_9ACTN</name>
<organism evidence="5 6">
    <name type="scientific">Streptomyces hoynatensis</name>
    <dbReference type="NCBI Taxonomy" id="1141874"/>
    <lineage>
        <taxon>Bacteria</taxon>
        <taxon>Bacillati</taxon>
        <taxon>Actinomycetota</taxon>
        <taxon>Actinomycetes</taxon>
        <taxon>Kitasatosporales</taxon>
        <taxon>Streptomycetaceae</taxon>
        <taxon>Streptomyces</taxon>
    </lineage>
</organism>
<evidence type="ECO:0000313" key="6">
    <source>
        <dbReference type="Proteomes" id="UP000272474"/>
    </source>
</evidence>
<dbReference type="Pfam" id="PF01593">
    <property type="entry name" value="Amino_oxidase"/>
    <property type="match status" value="1"/>
</dbReference>
<evidence type="ECO:0000256" key="3">
    <source>
        <dbReference type="ARBA" id="ARBA00040298"/>
    </source>
</evidence>
<evidence type="ECO:0000259" key="4">
    <source>
        <dbReference type="Pfam" id="PF01593"/>
    </source>
</evidence>
<dbReference type="InterPro" id="IPR036188">
    <property type="entry name" value="FAD/NAD-bd_sf"/>
</dbReference>
<sequence>MMGDVDAVVVGSGINGLVAAAELALAGWSVTLLERNRDIGGFIATEQRTLPGYLHDTYSSWHPLFVSGPAYAALAEPLRRHGLVYRNTEEWLTASVADDGRVSLAHRDPARTAEGFAHEADRDAYLAALRRLQRNLGPIGGLLSSEPRSPAFVRYATGLLRNGGRAGLEGWLRSVATSGRGYARAEFRGPEVDHLFAPWLLHAGLSPDHASGGFMMPLLAATLHGAGLPVVAGGAGRFLDAFRSLLGSLGVQVETGTHVERILLERGRATGVVAGGRVHRARRAVLAGVTPTALYGELLPREAVDQELRTEAAHFRYGRAAMQLHVALSGPLGWRDARLREIPLIHLSDGSGSTGIACAEAEAGLLPRRPTVVVGQQYLLDAGRVPEGAAALWLQLQEVPFLPLGDAAGELETAGGWEGELARGYADRVLDRIAAHAPDLQDKVLAVDIVTPAQLLAHNPNAQRGDPYGGSAELDQSYLWRPLPRSGRHATRVPGLWHLGASTHPGPGLGGGSGHIVATALTRRRPASLRGLRSRGPTP</sequence>